<evidence type="ECO:0000256" key="8">
    <source>
        <dbReference type="ARBA" id="ARBA00033408"/>
    </source>
</evidence>
<reference evidence="11 12" key="1">
    <citation type="journal article" date="2010" name="Stand. Genomic Sci.">
        <title>Complete genome sequence of Aminobacterium colombiense type strain (ALA-1).</title>
        <authorList>
            <person name="Chertkov O."/>
            <person name="Sikorski J."/>
            <person name="Brambilla E."/>
            <person name="Lapidus A."/>
            <person name="Copeland A."/>
            <person name="Glavina Del Rio T."/>
            <person name="Nolan M."/>
            <person name="Lucas S."/>
            <person name="Tice H."/>
            <person name="Cheng J.F."/>
            <person name="Han C."/>
            <person name="Detter J.C."/>
            <person name="Bruce D."/>
            <person name="Tapia R."/>
            <person name="Goodwin L."/>
            <person name="Pitluck S."/>
            <person name="Liolios K."/>
            <person name="Ivanova N."/>
            <person name="Mavromatis K."/>
            <person name="Ovchinnikova G."/>
            <person name="Pati A."/>
            <person name="Chen A."/>
            <person name="Palaniappan K."/>
            <person name="Land M."/>
            <person name="Hauser L."/>
            <person name="Chang Y.J."/>
            <person name="Jeffries C.D."/>
            <person name="Spring S."/>
            <person name="Rohde M."/>
            <person name="Goker M."/>
            <person name="Bristow J."/>
            <person name="Eisen J.A."/>
            <person name="Markowitz V."/>
            <person name="Hugenholtz P."/>
            <person name="Kyrpides N.C."/>
            <person name="Klenk H.P."/>
        </authorList>
    </citation>
    <scope>NUCLEOTIDE SEQUENCE [LARGE SCALE GENOMIC DNA]</scope>
    <source>
        <strain evidence="12">DSM 12261 / ALA-1</strain>
    </source>
</reference>
<keyword evidence="5 9" id="KW-0227">DNA damage</keyword>
<evidence type="ECO:0000256" key="3">
    <source>
        <dbReference type="ARBA" id="ARBA00021315"/>
    </source>
</evidence>
<dbReference type="GO" id="GO:0009432">
    <property type="term" value="P:SOS response"/>
    <property type="evidence" value="ECO:0007669"/>
    <property type="project" value="TreeGrafter"/>
</dbReference>
<keyword evidence="4" id="KW-0547">Nucleotide-binding</keyword>
<evidence type="ECO:0000256" key="5">
    <source>
        <dbReference type="ARBA" id="ARBA00022763"/>
    </source>
</evidence>
<gene>
    <name evidence="11" type="ordered locus">Amico_0847</name>
</gene>
<keyword evidence="12" id="KW-1185">Reference proteome</keyword>
<dbReference type="KEGG" id="aco:Amico_0847"/>
<dbReference type="PANTHER" id="PTHR11059:SF0">
    <property type="entry name" value="DNA REPAIR PROTEIN RECN"/>
    <property type="match status" value="1"/>
</dbReference>
<dbReference type="Pfam" id="PF02463">
    <property type="entry name" value="SMC_N"/>
    <property type="match status" value="1"/>
</dbReference>
<evidence type="ECO:0000256" key="9">
    <source>
        <dbReference type="PIRNR" id="PIRNR003128"/>
    </source>
</evidence>
<dbReference type="InterPro" id="IPR004604">
    <property type="entry name" value="DNA_recomb/repair_RecN"/>
</dbReference>
<feature type="domain" description="AAA+ ATPase" evidence="10">
    <location>
        <begin position="21"/>
        <end position="510"/>
    </location>
</feature>
<evidence type="ECO:0000256" key="4">
    <source>
        <dbReference type="ARBA" id="ARBA00022741"/>
    </source>
</evidence>
<dbReference type="SMART" id="SM00382">
    <property type="entry name" value="AAA"/>
    <property type="match status" value="1"/>
</dbReference>
<dbReference type="InterPro" id="IPR003395">
    <property type="entry name" value="RecF/RecN/SMC_N"/>
</dbReference>
<dbReference type="STRING" id="572547.Amico_0847"/>
<dbReference type="HOGENOM" id="CLU_018297_3_0_0"/>
<comment type="function">
    <text evidence="1 9">May be involved in recombinational repair of damaged DNA.</text>
</comment>
<evidence type="ECO:0000313" key="12">
    <source>
        <dbReference type="Proteomes" id="UP000002366"/>
    </source>
</evidence>
<dbReference type="GO" id="GO:0006310">
    <property type="term" value="P:DNA recombination"/>
    <property type="evidence" value="ECO:0007669"/>
    <property type="project" value="InterPro"/>
</dbReference>
<evidence type="ECO:0000259" key="10">
    <source>
        <dbReference type="SMART" id="SM00382"/>
    </source>
</evidence>
<proteinExistence type="inferred from homology"/>
<dbReference type="InterPro" id="IPR027417">
    <property type="entry name" value="P-loop_NTPase"/>
</dbReference>
<keyword evidence="7 9" id="KW-0234">DNA repair</keyword>
<comment type="similarity">
    <text evidence="2 9">Belongs to the RecN family.</text>
</comment>
<organism evidence="11 12">
    <name type="scientific">Aminobacterium colombiense (strain DSM 12261 / ALA-1)</name>
    <dbReference type="NCBI Taxonomy" id="572547"/>
    <lineage>
        <taxon>Bacteria</taxon>
        <taxon>Thermotogati</taxon>
        <taxon>Synergistota</taxon>
        <taxon>Synergistia</taxon>
        <taxon>Synergistales</taxon>
        <taxon>Aminobacteriaceae</taxon>
        <taxon>Aminobacterium</taxon>
    </lineage>
</organism>
<dbReference type="Proteomes" id="UP000002366">
    <property type="component" value="Chromosome"/>
</dbReference>
<dbReference type="GO" id="GO:0006281">
    <property type="term" value="P:DNA repair"/>
    <property type="evidence" value="ECO:0007669"/>
    <property type="project" value="UniProtKB-KW"/>
</dbReference>
<accession>D5EEJ7</accession>
<dbReference type="RefSeq" id="WP_013048245.1">
    <property type="nucleotide sequence ID" value="NC_014011.1"/>
</dbReference>
<dbReference type="AlphaFoldDB" id="D5EEJ7"/>
<dbReference type="PIRSF" id="PIRSF003128">
    <property type="entry name" value="RecN"/>
    <property type="match status" value="1"/>
</dbReference>
<dbReference type="GO" id="GO:0043590">
    <property type="term" value="C:bacterial nucleoid"/>
    <property type="evidence" value="ECO:0007669"/>
    <property type="project" value="TreeGrafter"/>
</dbReference>
<dbReference type="Gene3D" id="3.40.50.300">
    <property type="entry name" value="P-loop containing nucleotide triphosphate hydrolases"/>
    <property type="match status" value="2"/>
</dbReference>
<evidence type="ECO:0000256" key="7">
    <source>
        <dbReference type="ARBA" id="ARBA00023204"/>
    </source>
</evidence>
<evidence type="ECO:0000256" key="2">
    <source>
        <dbReference type="ARBA" id="ARBA00009441"/>
    </source>
</evidence>
<dbReference type="InterPro" id="IPR003593">
    <property type="entry name" value="AAA+_ATPase"/>
</dbReference>
<dbReference type="PANTHER" id="PTHR11059">
    <property type="entry name" value="DNA REPAIR PROTEIN RECN"/>
    <property type="match status" value="1"/>
</dbReference>
<evidence type="ECO:0000256" key="1">
    <source>
        <dbReference type="ARBA" id="ARBA00003618"/>
    </source>
</evidence>
<name>D5EEJ7_AMICL</name>
<evidence type="ECO:0000256" key="6">
    <source>
        <dbReference type="ARBA" id="ARBA00022840"/>
    </source>
</evidence>
<dbReference type="eggNOG" id="COG0497">
    <property type="taxonomic scope" value="Bacteria"/>
</dbReference>
<sequence>MLEELSLRNIGGLDSAHLHFKGRFIAITGESGAGKSSIVRALEFASGKRAQSELIRAGEEEAEVIALFFCPRTLQLPEEISSEEGNLFLKRVFTRNGRGKTFIQGKLFPLSLFNEVAAPLLRIQSQFAQLELLDSDRQRDILDSYGGEEIICLKNELRSVFSNALLKEKELRSVEKKQKEVIDRYENANSILQSFKSISPESNSEAIWEGRLERISKSIDEHTKLEQILARLTGGKTGEGIADSIENLCLELTQIISPDTEKGSKYQELGNNALVFLQKLSQSLTVLLSEQSLSDLYAEQEEIENKLGTLRKLKRLAGVRTLEELTNYCKEAEMNLTWLNESYRRSEQSGAEAKKLRREASRLALELRKKRERTARSLEEAVNHSLRDMAMEDITFSITLSDLGKIKSTGADEISFLMASGMMPPGPVMKIASGGELSRLLLALQLALPDSQLPGTLVFDEVEAGLGGKAAVLAGYKLKQLAEKCRVILITHEATIAALAEQHFVVARQENKSFIKEIEKDERVLEIARMLSGNTTLLEAQEHAGKLLSQ</sequence>
<dbReference type="SUPFAM" id="SSF52540">
    <property type="entry name" value="P-loop containing nucleoside triphosphate hydrolases"/>
    <property type="match status" value="1"/>
</dbReference>
<keyword evidence="6" id="KW-0067">ATP-binding</keyword>
<evidence type="ECO:0000313" key="11">
    <source>
        <dbReference type="EMBL" id="ADE56979.1"/>
    </source>
</evidence>
<dbReference type="EMBL" id="CP001997">
    <property type="protein sequence ID" value="ADE56979.1"/>
    <property type="molecule type" value="Genomic_DNA"/>
</dbReference>
<dbReference type="GO" id="GO:0005524">
    <property type="term" value="F:ATP binding"/>
    <property type="evidence" value="ECO:0007669"/>
    <property type="project" value="UniProtKB-KW"/>
</dbReference>
<protein>
    <recommendedName>
        <fullName evidence="3 9">DNA repair protein RecN</fullName>
    </recommendedName>
    <alternativeName>
        <fullName evidence="8 9">Recombination protein N</fullName>
    </alternativeName>
</protein>